<dbReference type="EMBL" id="JACVVK020000742">
    <property type="protein sequence ID" value="KAK7450222.1"/>
    <property type="molecule type" value="Genomic_DNA"/>
</dbReference>
<comment type="caution">
    <text evidence="2">The sequence shown here is derived from an EMBL/GenBank/DDBJ whole genome shotgun (WGS) entry which is preliminary data.</text>
</comment>
<proteinExistence type="predicted"/>
<reference evidence="2" key="1">
    <citation type="submission" date="2020-09" db="EMBL/GenBank/DDBJ databases">
        <authorList>
            <person name="Won Y."/>
        </authorList>
    </citation>
    <scope>NUCLEOTIDE SEQUENCE</scope>
    <source>
        <strain evidence="2">Wonlab-2016</strain>
        <tissue evidence="2">Foot muscle</tissue>
    </source>
</reference>
<name>A0ABD0J1G4_9CAEN</name>
<dbReference type="EMBL" id="JACVVK020000362">
    <property type="protein sequence ID" value="KAK7476916.1"/>
    <property type="molecule type" value="Genomic_DNA"/>
</dbReference>
<feature type="compositionally biased region" description="Basic and acidic residues" evidence="1">
    <location>
        <begin position="57"/>
        <end position="68"/>
    </location>
</feature>
<feature type="region of interest" description="Disordered" evidence="1">
    <location>
        <begin position="1"/>
        <end position="22"/>
    </location>
</feature>
<protein>
    <submittedName>
        <fullName evidence="2">Uncharacterized protein</fullName>
    </submittedName>
</protein>
<gene>
    <name evidence="3" type="ORF">BaRGS_00031855</name>
    <name evidence="2" type="ORF">BaRGS_00039954</name>
</gene>
<reference evidence="2" key="3">
    <citation type="submission" date="2023-01" db="EMBL/GenBank/DDBJ databases">
        <authorList>
            <person name="Patra A."/>
        </authorList>
    </citation>
    <scope>NUCLEOTIDE SEQUENCE</scope>
    <source>
        <strain evidence="2">Wonlab-2016</strain>
        <tissue evidence="2">Foot muscle</tissue>
    </source>
</reference>
<evidence type="ECO:0000313" key="3">
    <source>
        <dbReference type="EMBL" id="KAK7476916.1"/>
    </source>
</evidence>
<evidence type="ECO:0000313" key="2">
    <source>
        <dbReference type="EMBL" id="KAK7450222.1"/>
    </source>
</evidence>
<accession>A0ABD0J1G4</accession>
<organism evidence="2 4">
    <name type="scientific">Batillaria attramentaria</name>
    <dbReference type="NCBI Taxonomy" id="370345"/>
    <lineage>
        <taxon>Eukaryota</taxon>
        <taxon>Metazoa</taxon>
        <taxon>Spiralia</taxon>
        <taxon>Lophotrochozoa</taxon>
        <taxon>Mollusca</taxon>
        <taxon>Gastropoda</taxon>
        <taxon>Caenogastropoda</taxon>
        <taxon>Sorbeoconcha</taxon>
        <taxon>Cerithioidea</taxon>
        <taxon>Batillariidae</taxon>
        <taxon>Batillaria</taxon>
    </lineage>
</organism>
<keyword evidence="4" id="KW-1185">Reference proteome</keyword>
<dbReference type="AlphaFoldDB" id="A0ABD0J1G4"/>
<feature type="non-terminal residue" evidence="2">
    <location>
        <position position="90"/>
    </location>
</feature>
<evidence type="ECO:0000313" key="4">
    <source>
        <dbReference type="Proteomes" id="UP001519460"/>
    </source>
</evidence>
<sequence>MSPDYPPSCPANHAAPDKACQRPLPSSQRFVIASVQTDQRSGVSVIIGRIGKRFRSDRKPEGRWENGQKKNARQVYEQQGTPQMLCRKVH</sequence>
<feature type="region of interest" description="Disordered" evidence="1">
    <location>
        <begin position="55"/>
        <end position="90"/>
    </location>
</feature>
<evidence type="ECO:0000256" key="1">
    <source>
        <dbReference type="SAM" id="MobiDB-lite"/>
    </source>
</evidence>
<dbReference type="Proteomes" id="UP001519460">
    <property type="component" value="Unassembled WGS sequence"/>
</dbReference>
<reference evidence="2 4" key="2">
    <citation type="journal article" date="2023" name="Sci. Data">
        <title>Genome assembly of the Korean intertidal mud-creeper Batillaria attramentaria.</title>
        <authorList>
            <person name="Patra A.K."/>
            <person name="Ho P.T."/>
            <person name="Jun S."/>
            <person name="Lee S.J."/>
            <person name="Kim Y."/>
            <person name="Won Y.J."/>
        </authorList>
    </citation>
    <scope>NUCLEOTIDE SEQUENCE [LARGE SCALE GENOMIC DNA]</scope>
    <source>
        <strain evidence="2">Wonlab-2016</strain>
    </source>
</reference>